<name>A0A0K0Y2I5_9RHOB</name>
<feature type="binding site" evidence="1">
    <location>
        <position position="108"/>
    </location>
    <ligand>
        <name>L-histidine</name>
        <dbReference type="ChEBI" id="CHEBI:57595"/>
    </ligand>
</feature>
<feature type="domain" description="Class II Histidinyl-tRNA synthetase (HisRS)-like catalytic core" evidence="2">
    <location>
        <begin position="34"/>
        <end position="172"/>
    </location>
</feature>
<dbReference type="Proteomes" id="UP000067444">
    <property type="component" value="Chromosome"/>
</dbReference>
<evidence type="ECO:0000259" key="2">
    <source>
        <dbReference type="Pfam" id="PF13393"/>
    </source>
</evidence>
<dbReference type="EMBL" id="CP012160">
    <property type="protein sequence ID" value="AKS45117.1"/>
    <property type="molecule type" value="Genomic_DNA"/>
</dbReference>
<dbReference type="SUPFAM" id="SSF55681">
    <property type="entry name" value="Class II aaRS and biotin synthetases"/>
    <property type="match status" value="1"/>
</dbReference>
<dbReference type="STRING" id="1458307.OSB_05540"/>
<keyword evidence="4" id="KW-1185">Reference proteome</keyword>
<dbReference type="RefSeq" id="WP_049833538.1">
    <property type="nucleotide sequence ID" value="NZ_CP012160.1"/>
</dbReference>
<dbReference type="PATRIC" id="fig|1458307.3.peg.557"/>
<dbReference type="InterPro" id="IPR045864">
    <property type="entry name" value="aa-tRNA-synth_II/BPL/LPL"/>
</dbReference>
<feature type="binding site" evidence="1">
    <location>
        <position position="94"/>
    </location>
    <ligand>
        <name>L-histidine</name>
        <dbReference type="ChEBI" id="CHEBI:57595"/>
    </ligand>
</feature>
<keyword evidence="3" id="KW-0328">Glycosyltransferase</keyword>
<feature type="binding site" evidence="1">
    <location>
        <begin position="67"/>
        <end position="69"/>
    </location>
    <ligand>
        <name>L-histidine</name>
        <dbReference type="ChEBI" id="CHEBI:57595"/>
    </ligand>
</feature>
<dbReference type="Gene3D" id="3.30.930.10">
    <property type="entry name" value="Bira Bifunctional Protein, Domain 2"/>
    <property type="match status" value="1"/>
</dbReference>
<evidence type="ECO:0000313" key="4">
    <source>
        <dbReference type="Proteomes" id="UP000067444"/>
    </source>
</evidence>
<accession>A0A0K0Y2I5</accession>
<dbReference type="InterPro" id="IPR041715">
    <property type="entry name" value="HisRS-like_core"/>
</dbReference>
<dbReference type="PANTHER" id="PTHR11476">
    <property type="entry name" value="HISTIDYL-TRNA SYNTHETASE"/>
    <property type="match status" value="1"/>
</dbReference>
<dbReference type="InterPro" id="IPR004516">
    <property type="entry name" value="HisRS/HisZ"/>
</dbReference>
<sequence>MSKFHAQANWDRARRYQATIAAKGAVITDADYLQSAETLLDLYGEDIRARAFTTQDPLRGEQMLRPDFTVPIVQQHMAFGAEPARYTYMGKVFRKQEVDEARPSEFVQVGFEVFDGSDVAAADAEVFATFAEILADVPVSPVTGDIGILRAAVTGLKTTEHRRAALLRHLWRPRRFKALLDRFGGVTPVPAARAALLADADPLAKLPAVLGLRSESEIALRIEALRDDAAAEPISHMERDLLDALLKVRETAPNALALLGDIAVDLPSISTAVDGFSARLDALSKHGINVEELPFEASYGRTSMEYYDGFVFGFSAAPNLNIPPVATGGRYDALTTVLGAGKGVPAVGGVIRPDLVAIAEAVQ</sequence>
<proteinExistence type="predicted"/>
<dbReference type="GO" id="GO:0005737">
    <property type="term" value="C:cytoplasm"/>
    <property type="evidence" value="ECO:0007669"/>
    <property type="project" value="InterPro"/>
</dbReference>
<dbReference type="Pfam" id="PF13393">
    <property type="entry name" value="tRNA-synt_His"/>
    <property type="match status" value="2"/>
</dbReference>
<dbReference type="OrthoDB" id="9797914at2"/>
<feature type="binding site" evidence="1">
    <location>
        <position position="301"/>
    </location>
    <ligand>
        <name>L-histidine</name>
        <dbReference type="ChEBI" id="CHEBI:57595"/>
    </ligand>
</feature>
<dbReference type="KEGG" id="otm:OSB_05540"/>
<evidence type="ECO:0000313" key="3">
    <source>
        <dbReference type="EMBL" id="AKS45117.1"/>
    </source>
</evidence>
<feature type="binding site" evidence="1">
    <location>
        <position position="112"/>
    </location>
    <ligand>
        <name>L-histidine</name>
        <dbReference type="ChEBI" id="CHEBI:57595"/>
    </ligand>
</feature>
<dbReference type="NCBIfam" id="NF008952">
    <property type="entry name" value="PRK12295.1-5"/>
    <property type="match status" value="1"/>
</dbReference>
<dbReference type="PANTHER" id="PTHR11476:SF7">
    <property type="entry name" value="HISTIDINE--TRNA LIGASE"/>
    <property type="match status" value="1"/>
</dbReference>
<gene>
    <name evidence="3" type="primary">hisZ</name>
    <name evidence="3" type="ORF">OSB_05540</name>
</gene>
<organism evidence="3 4">
    <name type="scientific">Octadecabacter temperatus</name>
    <dbReference type="NCBI Taxonomy" id="1458307"/>
    <lineage>
        <taxon>Bacteria</taxon>
        <taxon>Pseudomonadati</taxon>
        <taxon>Pseudomonadota</taxon>
        <taxon>Alphaproteobacteria</taxon>
        <taxon>Rhodobacterales</taxon>
        <taxon>Roseobacteraceae</taxon>
        <taxon>Octadecabacter</taxon>
    </lineage>
</organism>
<keyword evidence="3" id="KW-0808">Transferase</keyword>
<dbReference type="GO" id="GO:0016757">
    <property type="term" value="F:glycosyltransferase activity"/>
    <property type="evidence" value="ECO:0007669"/>
    <property type="project" value="UniProtKB-KW"/>
</dbReference>
<dbReference type="AlphaFoldDB" id="A0A0K0Y2I5"/>
<protein>
    <submittedName>
        <fullName evidence="3">ATP phosphoribosyltransferase regulatory subunit</fullName>
    </submittedName>
</protein>
<reference evidence="3 4" key="1">
    <citation type="journal article" date="2015" name="Genome Announc.">
        <title>Closed Genome Sequence of Octadecabacter temperatus SB1, the First Mesophilic Species of the Genus Octadecabacter.</title>
        <authorList>
            <person name="Voget S."/>
            <person name="Billerbeck S."/>
            <person name="Simon M."/>
            <person name="Daniel R."/>
        </authorList>
    </citation>
    <scope>NUCLEOTIDE SEQUENCE [LARGE SCALE GENOMIC DNA]</scope>
    <source>
        <strain evidence="3 4">SB1</strain>
    </source>
</reference>
<feature type="domain" description="Class II Histidinyl-tRNA synthetase (HisRS)-like catalytic core" evidence="2">
    <location>
        <begin position="223"/>
        <end position="350"/>
    </location>
</feature>
<evidence type="ECO:0000256" key="1">
    <source>
        <dbReference type="PIRSR" id="PIRSR001549-1"/>
    </source>
</evidence>
<feature type="binding site" evidence="1">
    <location>
        <begin position="306"/>
        <end position="307"/>
    </location>
    <ligand>
        <name>L-histidine</name>
        <dbReference type="ChEBI" id="CHEBI:57595"/>
    </ligand>
</feature>
<dbReference type="PIRSF" id="PIRSF001549">
    <property type="entry name" value="His-tRNA_synth"/>
    <property type="match status" value="1"/>
</dbReference>